<proteinExistence type="predicted"/>
<dbReference type="Proteomes" id="UP000799444">
    <property type="component" value="Unassembled WGS sequence"/>
</dbReference>
<gene>
    <name evidence="2" type="ORF">EJ04DRAFT_511689</name>
</gene>
<dbReference type="EMBL" id="ML996134">
    <property type="protein sequence ID" value="KAF2735571.1"/>
    <property type="molecule type" value="Genomic_DNA"/>
</dbReference>
<dbReference type="Pfam" id="PF03992">
    <property type="entry name" value="ABM"/>
    <property type="match status" value="1"/>
</dbReference>
<dbReference type="OrthoDB" id="4520428at2759"/>
<dbReference type="PANTHER" id="PTHR40624">
    <property type="entry name" value="BIOSYNTHESIS MONOOXYGENASE, PUTATIVE (AFU_ORTHOLOGUE AFUA_1G12025)-RELATED"/>
    <property type="match status" value="1"/>
</dbReference>
<dbReference type="Gene3D" id="3.30.70.100">
    <property type="match status" value="1"/>
</dbReference>
<dbReference type="AlphaFoldDB" id="A0A9P4V3Q0"/>
<evidence type="ECO:0000313" key="3">
    <source>
        <dbReference type="Proteomes" id="UP000799444"/>
    </source>
</evidence>
<sequence length="224" mass="24484">MTVVIAKLNTANGEARQTVINALAKVQEFSKPNEPGVLRHATLVSRDPSDDKSLYVIEEYADQAAFDGHMAAKATTDLISNFEANPSLFAKPTEISMSDISSSFVRPECARAADPFVGYASIDYKEGTRDEALEGWKGVTSATQNNEPDTLSYAIVKDKGNSVSVHTFEVYASERYFKEVHATSEAVANNRAKYGDSVRTAFNLRLLKLVGGFLHRDEKAGPNL</sequence>
<dbReference type="InterPro" id="IPR007138">
    <property type="entry name" value="ABM_dom"/>
</dbReference>
<dbReference type="PANTHER" id="PTHR40624:SF1">
    <property type="entry name" value="BIOSYNTHESIS MONOOXYGENASE, PUTATIVE (AFU_ORTHOLOGUE AFUA_1G12025)-RELATED"/>
    <property type="match status" value="1"/>
</dbReference>
<dbReference type="PROSITE" id="PS51725">
    <property type="entry name" value="ABM"/>
    <property type="match status" value="1"/>
</dbReference>
<comment type="caution">
    <text evidence="2">The sequence shown here is derived from an EMBL/GenBank/DDBJ whole genome shotgun (WGS) entry which is preliminary data.</text>
</comment>
<accession>A0A9P4V3Q0</accession>
<evidence type="ECO:0000259" key="1">
    <source>
        <dbReference type="PROSITE" id="PS51725"/>
    </source>
</evidence>
<keyword evidence="3" id="KW-1185">Reference proteome</keyword>
<name>A0A9P4V3Q0_9PLEO</name>
<reference evidence="2" key="1">
    <citation type="journal article" date="2020" name="Stud. Mycol.">
        <title>101 Dothideomycetes genomes: a test case for predicting lifestyles and emergence of pathogens.</title>
        <authorList>
            <person name="Haridas S."/>
            <person name="Albert R."/>
            <person name="Binder M."/>
            <person name="Bloem J."/>
            <person name="Labutti K."/>
            <person name="Salamov A."/>
            <person name="Andreopoulos B."/>
            <person name="Baker S."/>
            <person name="Barry K."/>
            <person name="Bills G."/>
            <person name="Bluhm B."/>
            <person name="Cannon C."/>
            <person name="Castanera R."/>
            <person name="Culley D."/>
            <person name="Daum C."/>
            <person name="Ezra D."/>
            <person name="Gonzalez J."/>
            <person name="Henrissat B."/>
            <person name="Kuo A."/>
            <person name="Liang C."/>
            <person name="Lipzen A."/>
            <person name="Lutzoni F."/>
            <person name="Magnuson J."/>
            <person name="Mondo S."/>
            <person name="Nolan M."/>
            <person name="Ohm R."/>
            <person name="Pangilinan J."/>
            <person name="Park H.-J."/>
            <person name="Ramirez L."/>
            <person name="Alfaro M."/>
            <person name="Sun H."/>
            <person name="Tritt A."/>
            <person name="Yoshinaga Y."/>
            <person name="Zwiers L.-H."/>
            <person name="Turgeon B."/>
            <person name="Goodwin S."/>
            <person name="Spatafora J."/>
            <person name="Crous P."/>
            <person name="Grigoriev I."/>
        </authorList>
    </citation>
    <scope>NUCLEOTIDE SEQUENCE</scope>
    <source>
        <strain evidence="2">CBS 125425</strain>
    </source>
</reference>
<organism evidence="2 3">
    <name type="scientific">Polyplosphaeria fusca</name>
    <dbReference type="NCBI Taxonomy" id="682080"/>
    <lineage>
        <taxon>Eukaryota</taxon>
        <taxon>Fungi</taxon>
        <taxon>Dikarya</taxon>
        <taxon>Ascomycota</taxon>
        <taxon>Pezizomycotina</taxon>
        <taxon>Dothideomycetes</taxon>
        <taxon>Pleosporomycetidae</taxon>
        <taxon>Pleosporales</taxon>
        <taxon>Tetraplosphaeriaceae</taxon>
        <taxon>Polyplosphaeria</taxon>
    </lineage>
</organism>
<protein>
    <recommendedName>
        <fullName evidence="1">ABM domain-containing protein</fullName>
    </recommendedName>
</protein>
<evidence type="ECO:0000313" key="2">
    <source>
        <dbReference type="EMBL" id="KAF2735571.1"/>
    </source>
</evidence>
<feature type="domain" description="ABM" evidence="1">
    <location>
        <begin position="2"/>
        <end position="97"/>
    </location>
</feature>
<dbReference type="InterPro" id="IPR011008">
    <property type="entry name" value="Dimeric_a/b-barrel"/>
</dbReference>
<dbReference type="SUPFAM" id="SSF54909">
    <property type="entry name" value="Dimeric alpha+beta barrel"/>
    <property type="match status" value="2"/>
</dbReference>